<evidence type="ECO:0000313" key="11">
    <source>
        <dbReference type="EnsemblPlants" id="TraesCS5B02G027700.1"/>
    </source>
</evidence>
<dbReference type="InterPro" id="IPR038005">
    <property type="entry name" value="RX-like_CC"/>
</dbReference>
<keyword evidence="4" id="KW-0547">Nucleotide-binding</keyword>
<keyword evidence="3" id="KW-0677">Repeat</keyword>
<evidence type="ECO:0000259" key="9">
    <source>
        <dbReference type="Pfam" id="PF23559"/>
    </source>
</evidence>
<reference evidence="11" key="1">
    <citation type="submission" date="2018-08" db="EMBL/GenBank/DDBJ databases">
        <authorList>
            <person name="Rossello M."/>
        </authorList>
    </citation>
    <scope>NUCLEOTIDE SEQUENCE [LARGE SCALE GENOMIC DNA]</scope>
    <source>
        <strain evidence="11">cv. Chinese Spring</strain>
    </source>
</reference>
<dbReference type="Gene3D" id="3.80.10.10">
    <property type="entry name" value="Ribonuclease Inhibitor"/>
    <property type="match status" value="1"/>
</dbReference>
<dbReference type="InterPro" id="IPR058922">
    <property type="entry name" value="WHD_DRP"/>
</dbReference>
<dbReference type="Proteomes" id="UP000019116">
    <property type="component" value="Chromosome 5B"/>
</dbReference>
<dbReference type="GO" id="GO:0002758">
    <property type="term" value="P:innate immune response-activating signaling pathway"/>
    <property type="evidence" value="ECO:0007669"/>
    <property type="project" value="UniProtKB-ARBA"/>
</dbReference>
<dbReference type="OrthoDB" id="621543at2759"/>
<dbReference type="PaxDb" id="4565-Traes_5BS_D7FA7BCE3.2"/>
<dbReference type="SMR" id="A0A3B6LFN4"/>
<dbReference type="Pfam" id="PF00931">
    <property type="entry name" value="NB-ARC"/>
    <property type="match status" value="1"/>
</dbReference>
<evidence type="ECO:0000256" key="5">
    <source>
        <dbReference type="ARBA" id="ARBA00022821"/>
    </source>
</evidence>
<evidence type="ECO:0000259" key="8">
    <source>
        <dbReference type="Pfam" id="PF18052"/>
    </source>
</evidence>
<keyword evidence="6" id="KW-0175">Coiled coil</keyword>
<proteinExistence type="inferred from homology"/>
<dbReference type="AlphaFoldDB" id="A0A3B6LFN4"/>
<name>A0A3B6LFN4_WHEAT</name>
<dbReference type="PANTHER" id="PTHR23155">
    <property type="entry name" value="DISEASE RESISTANCE PROTEIN RP"/>
    <property type="match status" value="1"/>
</dbReference>
<dbReference type="InterPro" id="IPR044974">
    <property type="entry name" value="Disease_R_plants"/>
</dbReference>
<dbReference type="FunFam" id="1.10.10.10:FF:000322">
    <property type="entry name" value="Probable disease resistance protein At1g63360"/>
    <property type="match status" value="1"/>
</dbReference>
<keyword evidence="12" id="KW-1185">Reference proteome</keyword>
<dbReference type="Gramene" id="TraesSTA5B03G02791770.1">
    <property type="protein sequence ID" value="TraesSTA5B03G02791770.1"/>
    <property type="gene ID" value="TraesSTA5B03G02791770"/>
</dbReference>
<protein>
    <recommendedName>
        <fullName evidence="13">NB-ARC domain-containing protein</fullName>
    </recommendedName>
</protein>
<accession>A0A3B6LFN4</accession>
<dbReference type="SUPFAM" id="SSF52540">
    <property type="entry name" value="P-loop containing nucleoside triphosphate hydrolases"/>
    <property type="match status" value="1"/>
</dbReference>
<dbReference type="OMA" id="ELWNVQT"/>
<dbReference type="Gene3D" id="1.10.10.10">
    <property type="entry name" value="Winged helix-like DNA-binding domain superfamily/Winged helix DNA-binding domain"/>
    <property type="match status" value="1"/>
</dbReference>
<dbReference type="PANTHER" id="PTHR23155:SF1005">
    <property type="entry name" value="OS07G0197300 PROTEIN"/>
    <property type="match status" value="1"/>
</dbReference>
<feature type="domain" description="NB-ARC" evidence="7">
    <location>
        <begin position="174"/>
        <end position="391"/>
    </location>
</feature>
<dbReference type="SUPFAM" id="SSF52058">
    <property type="entry name" value="L domain-like"/>
    <property type="match status" value="1"/>
</dbReference>
<evidence type="ECO:0000313" key="12">
    <source>
        <dbReference type="Proteomes" id="UP000019116"/>
    </source>
</evidence>
<evidence type="ECO:0000256" key="4">
    <source>
        <dbReference type="ARBA" id="ARBA00022741"/>
    </source>
</evidence>
<reference evidence="11" key="2">
    <citation type="submission" date="2018-10" db="UniProtKB">
        <authorList>
            <consortium name="EnsemblPlants"/>
        </authorList>
    </citation>
    <scope>IDENTIFICATION</scope>
</reference>
<feature type="domain" description="Disease resistance protein winged helix" evidence="9">
    <location>
        <begin position="482"/>
        <end position="554"/>
    </location>
</feature>
<dbReference type="CDD" id="cd14798">
    <property type="entry name" value="RX-CC_like"/>
    <property type="match status" value="1"/>
</dbReference>
<evidence type="ECO:0000256" key="2">
    <source>
        <dbReference type="ARBA" id="ARBA00022614"/>
    </source>
</evidence>
<dbReference type="Gene3D" id="1.10.8.430">
    <property type="entry name" value="Helical domain of apoptotic protease-activating factors"/>
    <property type="match status" value="1"/>
</dbReference>
<keyword evidence="2" id="KW-0433">Leucine-rich repeat</keyword>
<evidence type="ECO:0000259" key="7">
    <source>
        <dbReference type="Pfam" id="PF00931"/>
    </source>
</evidence>
<comment type="similarity">
    <text evidence="1">Belongs to the disease resistance NB-LRR family.</text>
</comment>
<keyword evidence="5" id="KW-0611">Plant defense</keyword>
<evidence type="ECO:0000256" key="6">
    <source>
        <dbReference type="ARBA" id="ARBA00023054"/>
    </source>
</evidence>
<dbReference type="InterPro" id="IPR002182">
    <property type="entry name" value="NB-ARC"/>
</dbReference>
<dbReference type="Gene3D" id="1.20.5.4130">
    <property type="match status" value="1"/>
</dbReference>
<dbReference type="InterPro" id="IPR027417">
    <property type="entry name" value="P-loop_NTPase"/>
</dbReference>
<dbReference type="InterPro" id="IPR036388">
    <property type="entry name" value="WH-like_DNA-bd_sf"/>
</dbReference>
<dbReference type="Gramene" id="TraesCS5B03G0065400.1">
    <property type="protein sequence ID" value="TraesCS5B03G0065400.1.CDS"/>
    <property type="gene ID" value="TraesCS5B03G0065400"/>
</dbReference>
<dbReference type="Pfam" id="PF23559">
    <property type="entry name" value="WHD_DRP"/>
    <property type="match status" value="1"/>
</dbReference>
<dbReference type="Gramene" id="TraesCS5B02G027700.1">
    <property type="protein sequence ID" value="TraesCS5B02G027700.1"/>
    <property type="gene ID" value="TraesCS5B02G027700"/>
</dbReference>
<dbReference type="GO" id="GO:0043531">
    <property type="term" value="F:ADP binding"/>
    <property type="evidence" value="ECO:0007669"/>
    <property type="project" value="InterPro"/>
</dbReference>
<feature type="domain" description="Disease resistance R13L4/SHOC-2-like LRR" evidence="10">
    <location>
        <begin position="698"/>
        <end position="984"/>
    </location>
</feature>
<dbReference type="Pfam" id="PF23598">
    <property type="entry name" value="LRR_14"/>
    <property type="match status" value="1"/>
</dbReference>
<dbReference type="Gene3D" id="3.40.50.300">
    <property type="entry name" value="P-loop containing nucleotide triphosphate hydrolases"/>
    <property type="match status" value="1"/>
</dbReference>
<organism evidence="11">
    <name type="scientific">Triticum aestivum</name>
    <name type="common">Wheat</name>
    <dbReference type="NCBI Taxonomy" id="4565"/>
    <lineage>
        <taxon>Eukaryota</taxon>
        <taxon>Viridiplantae</taxon>
        <taxon>Streptophyta</taxon>
        <taxon>Embryophyta</taxon>
        <taxon>Tracheophyta</taxon>
        <taxon>Spermatophyta</taxon>
        <taxon>Magnoliopsida</taxon>
        <taxon>Liliopsida</taxon>
        <taxon>Poales</taxon>
        <taxon>Poaceae</taxon>
        <taxon>BOP clade</taxon>
        <taxon>Pooideae</taxon>
        <taxon>Triticodae</taxon>
        <taxon>Triticeae</taxon>
        <taxon>Triticinae</taxon>
        <taxon>Triticum</taxon>
    </lineage>
</organism>
<evidence type="ECO:0000259" key="10">
    <source>
        <dbReference type="Pfam" id="PF23598"/>
    </source>
</evidence>
<dbReference type="STRING" id="4565.A0A3B6LFN4"/>
<dbReference type="PRINTS" id="PR00364">
    <property type="entry name" value="DISEASERSIST"/>
</dbReference>
<sequence length="1012" mass="114663">MESGAQTILINVGQLVGQEFWQLRAVGGEIAELKEELATMNTLLRMQSETNESGLCHFVREWMKQLRELAYDAEDCVDLYLFRIRCRQGDGFLVWSKRLLATLFPRHRLAGEITALRLRAVSISERHARYVVSLDLLGGAASSAPAPLEAVAASASALHLNNKDPNQLVGIKAQAEQLANKVKAGEGERLKVFSIVGFGGLGKTTLAMEVCRLLETEFPRQAKVSASQTFGSGSQDIEGLLKRLLRQIMQFQSEPVASQQSEQASEGARLQCEETTEPDKLKRAAEAAAKLVELLGKIDRMNLGELQGMLEKSLRNNRYLLLIDDVWSKVAWNAIWSMLPSNGFSSRIIVTTRIDSVAKACSTTGDDYIHHMKALEEKESNQLFLSKAFGSTNEDSCPNDLKNAMKKILKKCGGLPLAIVSIAKLLASYTHPEGKKMWEIVGRSIGSQMESDPTLKGMRQILTLSYDHLPYHLKGCMMYLSIFPEDYVISKDRLLKRWIAEGMIPKKRGMTQMEVAEDYFNELLSRSMIDRGTDIVTMYHWREETCRVHDIILEVLVSKSLEFNFVSLIGGQYEGMLYGRIRRLTVHGGEAPQDSSPNRMAVYPGTRNDIKEMTLQHVRSLSIFDPEAHRLLARLGDFTLLRVLDLEDCKGLEEKHMRHICQMYLLRFLSLKGTAIKVMPSRIGDLEHLQTLDVRQTQLKCLPARIGDLKHLQTLDVRQTQLESLPETVTKLEKLEYLLFSTKGNNWSGWMLPKGIRKMKALRHVNKAVVIHDPNVAKEIGELDQLEELCIYVDTRENIHEDVPIELACSLSKIYSLQWLEIGNFACYKWPFQQALQFLHDVQQPPQLLRYLRICGCIEKLPDWVGSLINLIELDISWSYLHGKQLFSVLCKLPNLQRLTLGSYFIRKNQDMVACNSQSFPELKELTLGYSPEVPPNYIFEEGCMPKLETLVLNFGDQGKTIVGIEHLTNLREVQIDNCIKDSLATSLEIFKVENEKRSHVPGSEQIRVIVR</sequence>
<dbReference type="GO" id="GO:0042742">
    <property type="term" value="P:defense response to bacterium"/>
    <property type="evidence" value="ECO:0007669"/>
    <property type="project" value="UniProtKB-ARBA"/>
</dbReference>
<dbReference type="InterPro" id="IPR055414">
    <property type="entry name" value="LRR_R13L4/SHOC2-like"/>
</dbReference>
<dbReference type="EnsemblPlants" id="TraesCS5B02G027700.1">
    <property type="protein sequence ID" value="TraesCS5B02G027700.1"/>
    <property type="gene ID" value="TraesCS5B02G027700"/>
</dbReference>
<dbReference type="InterPro" id="IPR042197">
    <property type="entry name" value="Apaf_helical"/>
</dbReference>
<feature type="domain" description="Disease resistance N-terminal" evidence="8">
    <location>
        <begin position="9"/>
        <end position="89"/>
    </location>
</feature>
<evidence type="ECO:0000256" key="3">
    <source>
        <dbReference type="ARBA" id="ARBA00022737"/>
    </source>
</evidence>
<evidence type="ECO:0008006" key="13">
    <source>
        <dbReference type="Google" id="ProtNLM"/>
    </source>
</evidence>
<dbReference type="Pfam" id="PF18052">
    <property type="entry name" value="Rx_N"/>
    <property type="match status" value="1"/>
</dbReference>
<dbReference type="InterPro" id="IPR032675">
    <property type="entry name" value="LRR_dom_sf"/>
</dbReference>
<evidence type="ECO:0000256" key="1">
    <source>
        <dbReference type="ARBA" id="ARBA00008894"/>
    </source>
</evidence>
<dbReference type="InterPro" id="IPR041118">
    <property type="entry name" value="Rx_N"/>
</dbReference>
<dbReference type="GO" id="GO:0009626">
    <property type="term" value="P:plant-type hypersensitive response"/>
    <property type="evidence" value="ECO:0007669"/>
    <property type="project" value="UniProtKB-ARBA"/>
</dbReference>